<dbReference type="InterPro" id="IPR051461">
    <property type="entry name" value="UPF0750_membrane"/>
</dbReference>
<keyword evidence="2" id="KW-1003">Cell membrane</keyword>
<dbReference type="Proteomes" id="UP001486565">
    <property type="component" value="Chromosome"/>
</dbReference>
<reference evidence="8 9" key="1">
    <citation type="submission" date="2023-03" db="EMBL/GenBank/DDBJ databases">
        <title>Novel Species.</title>
        <authorList>
            <person name="Ma S."/>
        </authorList>
    </citation>
    <scope>NUCLEOTIDE SEQUENCE [LARGE SCALE GENOMIC DNA]</scope>
    <source>
        <strain evidence="8 9">LIND6LT2</strain>
    </source>
</reference>
<feature type="transmembrane region" description="Helical" evidence="6">
    <location>
        <begin position="122"/>
        <end position="145"/>
    </location>
</feature>
<feature type="transmembrane region" description="Helical" evidence="6">
    <location>
        <begin position="12"/>
        <end position="31"/>
    </location>
</feature>
<dbReference type="RefSeq" id="WP_341875672.1">
    <property type="nucleotide sequence ID" value="NZ_CP121687.1"/>
</dbReference>
<dbReference type="InterPro" id="IPR003740">
    <property type="entry name" value="YitT"/>
</dbReference>
<dbReference type="PROSITE" id="PS51257">
    <property type="entry name" value="PROKAR_LIPOPROTEIN"/>
    <property type="match status" value="1"/>
</dbReference>
<dbReference type="Pfam" id="PF02588">
    <property type="entry name" value="YitT_membrane"/>
    <property type="match status" value="1"/>
</dbReference>
<evidence type="ECO:0000313" key="9">
    <source>
        <dbReference type="Proteomes" id="UP001486565"/>
    </source>
</evidence>
<accession>A0ABZ2Y024</accession>
<keyword evidence="5 6" id="KW-0472">Membrane</keyword>
<dbReference type="PIRSF" id="PIRSF006483">
    <property type="entry name" value="Membrane_protein_YitT"/>
    <property type="match status" value="1"/>
</dbReference>
<comment type="subcellular location">
    <subcellularLocation>
        <location evidence="1">Cell membrane</location>
        <topology evidence="1">Multi-pass membrane protein</topology>
    </subcellularLocation>
</comment>
<keyword evidence="3 6" id="KW-0812">Transmembrane</keyword>
<feature type="transmembrane region" description="Helical" evidence="6">
    <location>
        <begin position="60"/>
        <end position="78"/>
    </location>
</feature>
<keyword evidence="4 6" id="KW-1133">Transmembrane helix</keyword>
<evidence type="ECO:0000259" key="7">
    <source>
        <dbReference type="Pfam" id="PF10035"/>
    </source>
</evidence>
<name>A0ABZ2Y024_9FIRM</name>
<evidence type="ECO:0000256" key="2">
    <source>
        <dbReference type="ARBA" id="ARBA00022475"/>
    </source>
</evidence>
<proteinExistence type="predicted"/>
<dbReference type="CDD" id="cd16380">
    <property type="entry name" value="YitT_C"/>
    <property type="match status" value="1"/>
</dbReference>
<feature type="transmembrane region" description="Helical" evidence="6">
    <location>
        <begin position="166"/>
        <end position="190"/>
    </location>
</feature>
<dbReference type="Gene3D" id="3.30.70.120">
    <property type="match status" value="1"/>
</dbReference>
<dbReference type="PANTHER" id="PTHR33545:SF9">
    <property type="entry name" value="UPF0750 MEMBRANE PROTEIN YITE"/>
    <property type="match status" value="1"/>
</dbReference>
<dbReference type="EMBL" id="CP121687">
    <property type="protein sequence ID" value="WZL68665.1"/>
    <property type="molecule type" value="Genomic_DNA"/>
</dbReference>
<evidence type="ECO:0000256" key="5">
    <source>
        <dbReference type="ARBA" id="ARBA00023136"/>
    </source>
</evidence>
<evidence type="ECO:0000256" key="3">
    <source>
        <dbReference type="ARBA" id="ARBA00022692"/>
    </source>
</evidence>
<dbReference type="InterPro" id="IPR019264">
    <property type="entry name" value="DUF2179"/>
</dbReference>
<protein>
    <submittedName>
        <fullName evidence="8">YitT family protein</fullName>
    </submittedName>
</protein>
<keyword evidence="9" id="KW-1185">Reference proteome</keyword>
<evidence type="ECO:0000256" key="6">
    <source>
        <dbReference type="SAM" id="Phobius"/>
    </source>
</evidence>
<sequence>MGQPLKQKVIKEYLLIIVGTTLLACAINLFFEKQDLVTGGVTGLAIAIKALSEPYFAGGIPLWLTNIALNIPLFLIGTMLRGKMFGAKTLFATFYLSFALYYTKFLPEIPADILLSSLFGGVLAGIGIGLVFIASATTGGTDLAASIIQHYFKHFPVGRTMMILDAVIIATGVFIFGPIKAMYAIISVYISGKVLDNMLEGINFSKAAYIISNKAEIIADEIMKKMDRGITGLNGRGMYTKQEKEILFCVVSQKEIFQLKEIVRDIDPRAFVIVGDVREVLGEGFIEHQ</sequence>
<feature type="transmembrane region" description="Helical" evidence="6">
    <location>
        <begin position="85"/>
        <end position="102"/>
    </location>
</feature>
<gene>
    <name evidence="8" type="ORF">QBE51_07445</name>
</gene>
<dbReference type="PANTHER" id="PTHR33545">
    <property type="entry name" value="UPF0750 MEMBRANE PROTEIN YITT-RELATED"/>
    <property type="match status" value="1"/>
</dbReference>
<dbReference type="InterPro" id="IPR015867">
    <property type="entry name" value="N-reg_PII/ATP_PRibTrfase_C"/>
</dbReference>
<organism evidence="8 9">
    <name type="scientific">Defluviitalea saccharophila</name>
    <dbReference type="NCBI Taxonomy" id="879970"/>
    <lineage>
        <taxon>Bacteria</taxon>
        <taxon>Bacillati</taxon>
        <taxon>Bacillota</taxon>
        <taxon>Clostridia</taxon>
        <taxon>Lachnospirales</taxon>
        <taxon>Defluviitaleaceae</taxon>
        <taxon>Defluviitalea</taxon>
    </lineage>
</organism>
<evidence type="ECO:0000256" key="4">
    <source>
        <dbReference type="ARBA" id="ARBA00022989"/>
    </source>
</evidence>
<evidence type="ECO:0000256" key="1">
    <source>
        <dbReference type="ARBA" id="ARBA00004651"/>
    </source>
</evidence>
<feature type="domain" description="DUF2179" evidence="7">
    <location>
        <begin position="228"/>
        <end position="282"/>
    </location>
</feature>
<evidence type="ECO:0000313" key="8">
    <source>
        <dbReference type="EMBL" id="WZL68665.1"/>
    </source>
</evidence>
<dbReference type="Pfam" id="PF10035">
    <property type="entry name" value="DUF2179"/>
    <property type="match status" value="1"/>
</dbReference>